<dbReference type="SMART" id="SM00320">
    <property type="entry name" value="WD40"/>
    <property type="match status" value="2"/>
</dbReference>
<organism evidence="4 5">
    <name type="scientific">Tetrahymena thermophila (strain SB210)</name>
    <dbReference type="NCBI Taxonomy" id="312017"/>
    <lineage>
        <taxon>Eukaryota</taxon>
        <taxon>Sar</taxon>
        <taxon>Alveolata</taxon>
        <taxon>Ciliophora</taxon>
        <taxon>Intramacronucleata</taxon>
        <taxon>Oligohymenophorea</taxon>
        <taxon>Hymenostomatida</taxon>
        <taxon>Tetrahymenina</taxon>
        <taxon>Tetrahymenidae</taxon>
        <taxon>Tetrahymena</taxon>
    </lineage>
</organism>
<evidence type="ECO:0000256" key="3">
    <source>
        <dbReference type="ARBA" id="ARBA00025740"/>
    </source>
</evidence>
<dbReference type="RefSeq" id="XP_001009424.1">
    <property type="nucleotide sequence ID" value="XM_001009424.3"/>
</dbReference>
<keyword evidence="1" id="KW-0853">WD repeat</keyword>
<dbReference type="InterPro" id="IPR036322">
    <property type="entry name" value="WD40_repeat_dom_sf"/>
</dbReference>
<keyword evidence="5" id="KW-1185">Reference proteome</keyword>
<dbReference type="Proteomes" id="UP000009168">
    <property type="component" value="Unassembled WGS sequence"/>
</dbReference>
<dbReference type="InterPro" id="IPR048720">
    <property type="entry name" value="PROPPIN"/>
</dbReference>
<dbReference type="KEGG" id="tet:TTHERM_00577340"/>
<evidence type="ECO:0000256" key="2">
    <source>
        <dbReference type="ARBA" id="ARBA00022737"/>
    </source>
</evidence>
<proteinExistence type="inferred from homology"/>
<evidence type="ECO:0000313" key="4">
    <source>
        <dbReference type="EMBL" id="EAR89179.1"/>
    </source>
</evidence>
<dbReference type="GeneID" id="7834632"/>
<comment type="similarity">
    <text evidence="3">Belongs to the WD repeat PROPPIN family.</text>
</comment>
<dbReference type="OrthoDB" id="1667587at2759"/>
<dbReference type="InterPro" id="IPR001680">
    <property type="entry name" value="WD40_rpt"/>
</dbReference>
<dbReference type="HOGENOM" id="CLU_025895_2_2_1"/>
<dbReference type="Gene3D" id="2.130.10.10">
    <property type="entry name" value="YVTN repeat-like/Quinoprotein amine dehydrogenase"/>
    <property type="match status" value="1"/>
</dbReference>
<evidence type="ECO:0000313" key="5">
    <source>
        <dbReference type="Proteomes" id="UP000009168"/>
    </source>
</evidence>
<dbReference type="SUPFAM" id="SSF50978">
    <property type="entry name" value="WD40 repeat-like"/>
    <property type="match status" value="1"/>
</dbReference>
<dbReference type="InParanoid" id="Q22UW9"/>
<evidence type="ECO:0000256" key="1">
    <source>
        <dbReference type="ARBA" id="ARBA00022574"/>
    </source>
</evidence>
<keyword evidence="2" id="KW-0677">Repeat</keyword>
<dbReference type="SMR" id="Q22UW9"/>
<dbReference type="GO" id="GO:0005737">
    <property type="term" value="C:cytoplasm"/>
    <property type="evidence" value="ECO:0007669"/>
    <property type="project" value="UniProtKB-ARBA"/>
</dbReference>
<gene>
    <name evidence="4" type="ORF">TTHERM_00577340</name>
</gene>
<protein>
    <submittedName>
        <fullName evidence="4">WD-repeat phosphoinositide-interacting protein</fullName>
    </submittedName>
</protein>
<dbReference type="FunCoup" id="Q22UW9">
    <property type="interactions" value="408"/>
</dbReference>
<accession>Q22UW9</accession>
<dbReference type="eggNOG" id="KOG2111">
    <property type="taxonomic scope" value="Eukaryota"/>
</dbReference>
<dbReference type="AlphaFoldDB" id="Q22UW9"/>
<dbReference type="EMBL" id="GG662798">
    <property type="protein sequence ID" value="EAR89179.1"/>
    <property type="molecule type" value="Genomic_DNA"/>
</dbReference>
<dbReference type="STRING" id="312017.Q22UW9"/>
<reference evidence="5" key="1">
    <citation type="journal article" date="2006" name="PLoS Biol.">
        <title>Macronuclear genome sequence of the ciliate Tetrahymena thermophila, a model eukaryote.</title>
        <authorList>
            <person name="Eisen J.A."/>
            <person name="Coyne R.S."/>
            <person name="Wu M."/>
            <person name="Wu D."/>
            <person name="Thiagarajan M."/>
            <person name="Wortman J.R."/>
            <person name="Badger J.H."/>
            <person name="Ren Q."/>
            <person name="Amedeo P."/>
            <person name="Jones K.M."/>
            <person name="Tallon L.J."/>
            <person name="Delcher A.L."/>
            <person name="Salzberg S.L."/>
            <person name="Silva J.C."/>
            <person name="Haas B.J."/>
            <person name="Majoros W.H."/>
            <person name="Farzad M."/>
            <person name="Carlton J.M."/>
            <person name="Smith R.K. Jr."/>
            <person name="Garg J."/>
            <person name="Pearlman R.E."/>
            <person name="Karrer K.M."/>
            <person name="Sun L."/>
            <person name="Manning G."/>
            <person name="Elde N.C."/>
            <person name="Turkewitz A.P."/>
            <person name="Asai D.J."/>
            <person name="Wilkes D.E."/>
            <person name="Wang Y."/>
            <person name="Cai H."/>
            <person name="Collins K."/>
            <person name="Stewart B.A."/>
            <person name="Lee S.R."/>
            <person name="Wilamowska K."/>
            <person name="Weinberg Z."/>
            <person name="Ruzzo W.L."/>
            <person name="Wloga D."/>
            <person name="Gaertig J."/>
            <person name="Frankel J."/>
            <person name="Tsao C.-C."/>
            <person name="Gorovsky M.A."/>
            <person name="Keeling P.J."/>
            <person name="Waller R.F."/>
            <person name="Patron N.J."/>
            <person name="Cherry J.M."/>
            <person name="Stover N.A."/>
            <person name="Krieger C.J."/>
            <person name="del Toro C."/>
            <person name="Ryder H.F."/>
            <person name="Williamson S.C."/>
            <person name="Barbeau R.A."/>
            <person name="Hamilton E.P."/>
            <person name="Orias E."/>
        </authorList>
    </citation>
    <scope>NUCLEOTIDE SEQUENCE [LARGE SCALE GENOMIC DNA]</scope>
    <source>
        <strain evidence="5">SB210</strain>
    </source>
</reference>
<dbReference type="PANTHER" id="PTHR11227">
    <property type="entry name" value="WD-REPEAT PROTEIN INTERACTING WITH PHOSPHOINOSIDES WIPI -RELATED"/>
    <property type="match status" value="1"/>
</dbReference>
<dbReference type="Pfam" id="PF21032">
    <property type="entry name" value="PROPPIN"/>
    <property type="match status" value="1"/>
</dbReference>
<name>Q22UW9_TETTS</name>
<dbReference type="OMA" id="GGPQCMC"/>
<sequence>MQKNDEILYLSFNQDYGCFSCGTEDGFNIYNTEPFKQIYSRSVGGGIGIVEMLYRCNIIALVGGGKSPKFPPTKVQLWDDSQLKRIAEMNFRSEVKAVKLKADRVIVVLETRIYVHNFADLKLIDTIDTCPNPLGLCSVNTEGDEIILATPHKEVGEVNVHLYSDNKTISIRAHQSALNCLQTNPRGTKLATASQKGTIIRIYNTKKGELLQELRRGSEYAQIYSIAFHPKGTFVACSSDSGTIHIFALKQTEDLEPQGNNGNSSNGGTKSNPKSALKFLKFIVPYFDSEWSFAQCRINDTKAKVAFGPDDNTIVAVTYEGTIYKATFDNINGGECKIESTNKILEAPLTE</sequence>
<dbReference type="InterPro" id="IPR015943">
    <property type="entry name" value="WD40/YVTN_repeat-like_dom_sf"/>
</dbReference>